<evidence type="ECO:0000256" key="4">
    <source>
        <dbReference type="ARBA" id="ARBA00023027"/>
    </source>
</evidence>
<dbReference type="GO" id="GO:0046872">
    <property type="term" value="F:metal ion binding"/>
    <property type="evidence" value="ECO:0007669"/>
    <property type="project" value="UniProtKB-KW"/>
</dbReference>
<dbReference type="Gene3D" id="3.40.50.1970">
    <property type="match status" value="1"/>
</dbReference>
<feature type="domain" description="Alcohol dehydrogenase iron-type/glycerol dehydrogenase GldA" evidence="12">
    <location>
        <begin position="6"/>
        <end position="110"/>
    </location>
</feature>
<name>A0A9D5JWR3_9BACT</name>
<dbReference type="InterPro" id="IPR001670">
    <property type="entry name" value="ADH_Fe/GldA"/>
</dbReference>
<feature type="binding site" evidence="11">
    <location>
        <position position="82"/>
    </location>
    <ligand>
        <name>NAD(+)</name>
        <dbReference type="ChEBI" id="CHEBI:57540"/>
    </ligand>
</feature>
<dbReference type="InterPro" id="IPR018211">
    <property type="entry name" value="ADH_Fe_CS"/>
</dbReference>
<comment type="pathway">
    <text evidence="5">Polyol metabolism; glycerol fermentation; glycerone phosphate from glycerol (oxidative route): step 1/2.</text>
</comment>
<dbReference type="PANTHER" id="PTHR43616">
    <property type="entry name" value="GLYCEROL DEHYDROGENASE"/>
    <property type="match status" value="1"/>
</dbReference>
<keyword evidence="3" id="KW-0560">Oxidoreductase</keyword>
<dbReference type="InterPro" id="IPR016205">
    <property type="entry name" value="Glycerol_DH"/>
</dbReference>
<comment type="caution">
    <text evidence="13">The sequence shown here is derived from an EMBL/GenBank/DDBJ whole genome shotgun (WGS) entry which is preliminary data.</text>
</comment>
<dbReference type="CDD" id="cd08170">
    <property type="entry name" value="GlyDH"/>
    <property type="match status" value="1"/>
</dbReference>
<dbReference type="NCBIfam" id="NF006941">
    <property type="entry name" value="PRK09423.1"/>
    <property type="match status" value="1"/>
</dbReference>
<evidence type="ECO:0000256" key="6">
    <source>
        <dbReference type="ARBA" id="ARBA00039147"/>
    </source>
</evidence>
<dbReference type="PROSITE" id="PS00913">
    <property type="entry name" value="ADH_IRON_1"/>
    <property type="match status" value="1"/>
</dbReference>
<evidence type="ECO:0000256" key="3">
    <source>
        <dbReference type="ARBA" id="ARBA00023002"/>
    </source>
</evidence>
<feature type="binding site" evidence="9">
    <location>
        <position position="128"/>
    </location>
    <ligand>
        <name>glycerol</name>
        <dbReference type="ChEBI" id="CHEBI:17754"/>
    </ligand>
</feature>
<evidence type="ECO:0000313" key="14">
    <source>
        <dbReference type="Proteomes" id="UP000649604"/>
    </source>
</evidence>
<keyword evidence="9" id="KW-0862">Zinc</keyword>
<evidence type="ECO:0000256" key="7">
    <source>
        <dbReference type="ARBA" id="ARBA00040132"/>
    </source>
</evidence>
<gene>
    <name evidence="13" type="ORF">GF339_13275</name>
</gene>
<evidence type="ECO:0000256" key="11">
    <source>
        <dbReference type="PIRSR" id="PIRSR000112-3"/>
    </source>
</evidence>
<accession>A0A9D5JWR3</accession>
<protein>
    <recommendedName>
        <fullName evidence="7">Glycerol dehydrogenase</fullName>
        <ecNumber evidence="6">1.1.1.6</ecNumber>
    </recommendedName>
</protein>
<dbReference type="SUPFAM" id="SSF56796">
    <property type="entry name" value="Dehydroquinate synthase-like"/>
    <property type="match status" value="1"/>
</dbReference>
<comment type="cofactor">
    <cofactor evidence="9">
        <name>Zn(2+)</name>
        <dbReference type="ChEBI" id="CHEBI:29105"/>
    </cofactor>
    <text evidence="9">Binds 1 zinc ion per subunit.</text>
</comment>
<evidence type="ECO:0000256" key="8">
    <source>
        <dbReference type="ARBA" id="ARBA00049006"/>
    </source>
</evidence>
<feature type="binding site" evidence="11">
    <location>
        <begin position="50"/>
        <end position="54"/>
    </location>
    <ligand>
        <name>NAD(+)</name>
        <dbReference type="ChEBI" id="CHEBI:57540"/>
    </ligand>
</feature>
<evidence type="ECO:0000256" key="1">
    <source>
        <dbReference type="ARBA" id="ARBA00007358"/>
    </source>
</evidence>
<dbReference type="Pfam" id="PF00465">
    <property type="entry name" value="Fe-ADH"/>
    <property type="match status" value="1"/>
</dbReference>
<reference evidence="13" key="1">
    <citation type="submission" date="2019-11" db="EMBL/GenBank/DDBJ databases">
        <title>Microbial mats filling the niche in hypersaline microbial mats.</title>
        <authorList>
            <person name="Wong H.L."/>
            <person name="Macleod F.I."/>
            <person name="White R.A. III"/>
            <person name="Burns B.P."/>
        </authorList>
    </citation>
    <scope>NUCLEOTIDE SEQUENCE</scope>
    <source>
        <strain evidence="13">Rbin_158</strain>
    </source>
</reference>
<feature type="binding site" evidence="9">
    <location>
        <position position="228"/>
    </location>
    <ligand>
        <name>glycerol</name>
        <dbReference type="ChEBI" id="CHEBI:17754"/>
    </ligand>
</feature>
<organism evidence="13 14">
    <name type="scientific">candidate division KSB3 bacterium</name>
    <dbReference type="NCBI Taxonomy" id="2044937"/>
    <lineage>
        <taxon>Bacteria</taxon>
        <taxon>candidate division KSB3</taxon>
    </lineage>
</organism>
<dbReference type="EC" id="1.1.1.6" evidence="6"/>
<dbReference type="AlphaFoldDB" id="A0A9D5JWR3"/>
<dbReference type="PIRSF" id="PIRSF000112">
    <property type="entry name" value="Glycerol_dehydrogenase"/>
    <property type="match status" value="1"/>
</dbReference>
<sequence length="326" mass="35041">LKPRIEALLGAEFDAVFTSFAGESTEAEMQQGAQTAKEKGCAVVIGVGGGKAIDTAKGIAHFTPGTKLVVVPTIVASDAPCSKNAVVYNPDHTVNRDLHGLFNPDIVLVDSDIVAHAPSRYLAAGIADALATWFEAESVQKTLIPNFTGYSGTLTAFTIAKLCFETIMTYGRLAMMHCEQQIVTPQLEAVIEANTLMSTVGFESGGLGAAHGFHQGIAEWEETHSLLHGEKVAFGTLASLMLTNRPPELIEETYALCYDIGLPVCLADLGIKEYDDDYLMIAVNRMMLPVECTHNEPVKYSAQDYLAAMKAADQYGRAFKQASAEE</sequence>
<keyword evidence="2 9" id="KW-0479">Metal-binding</keyword>
<feature type="non-terminal residue" evidence="13">
    <location>
        <position position="1"/>
    </location>
</feature>
<dbReference type="PANTHER" id="PTHR43616:SF5">
    <property type="entry name" value="GLYCEROL DEHYDROGENASE 1"/>
    <property type="match status" value="1"/>
</dbReference>
<evidence type="ECO:0000256" key="9">
    <source>
        <dbReference type="PIRSR" id="PIRSR000112-1"/>
    </source>
</evidence>
<dbReference type="Gene3D" id="1.20.1090.10">
    <property type="entry name" value="Dehydroquinate synthase-like - alpha domain"/>
    <property type="match status" value="1"/>
</dbReference>
<comment type="similarity">
    <text evidence="1">Belongs to the iron-containing alcohol dehydrogenase family.</text>
</comment>
<keyword evidence="4 11" id="KW-0520">NAD</keyword>
<dbReference type="GO" id="GO:0005829">
    <property type="term" value="C:cytosol"/>
    <property type="evidence" value="ECO:0007669"/>
    <property type="project" value="TreeGrafter"/>
</dbReference>
<dbReference type="GO" id="GO:0008888">
    <property type="term" value="F:glycerol dehydrogenase (NAD+) activity"/>
    <property type="evidence" value="ECO:0007669"/>
    <property type="project" value="UniProtKB-EC"/>
</dbReference>
<feature type="binding site" evidence="11">
    <location>
        <position position="88"/>
    </location>
    <ligand>
        <name>NAD(+)</name>
        <dbReference type="ChEBI" id="CHEBI:57540"/>
    </ligand>
</feature>
<proteinExistence type="inferred from homology"/>
<evidence type="ECO:0000259" key="12">
    <source>
        <dbReference type="Pfam" id="PF00465"/>
    </source>
</evidence>
<evidence type="ECO:0000313" key="13">
    <source>
        <dbReference type="EMBL" id="MBD3325555.1"/>
    </source>
</evidence>
<evidence type="ECO:0000256" key="5">
    <source>
        <dbReference type="ARBA" id="ARBA00037918"/>
    </source>
</evidence>
<feature type="binding site" evidence="9">
    <location>
        <position position="211"/>
    </location>
    <ligand>
        <name>glycerol</name>
        <dbReference type="ChEBI" id="CHEBI:17754"/>
    </ligand>
</feature>
<dbReference type="Proteomes" id="UP000649604">
    <property type="component" value="Unassembled WGS sequence"/>
</dbReference>
<evidence type="ECO:0000256" key="10">
    <source>
        <dbReference type="PIRSR" id="PIRSR000112-2"/>
    </source>
</evidence>
<feature type="binding site" evidence="10">
    <location>
        <position position="78"/>
    </location>
    <ligand>
        <name>glycerol</name>
        <dbReference type="ChEBI" id="CHEBI:17754"/>
    </ligand>
</feature>
<dbReference type="EMBL" id="WJJP01000430">
    <property type="protein sequence ID" value="MBD3325555.1"/>
    <property type="molecule type" value="Genomic_DNA"/>
</dbReference>
<comment type="catalytic activity">
    <reaction evidence="8">
        <text>glycerol + NAD(+) = dihydroxyacetone + NADH + H(+)</text>
        <dbReference type="Rhea" id="RHEA:13769"/>
        <dbReference type="ChEBI" id="CHEBI:15378"/>
        <dbReference type="ChEBI" id="CHEBI:16016"/>
        <dbReference type="ChEBI" id="CHEBI:17754"/>
        <dbReference type="ChEBI" id="CHEBI:57540"/>
        <dbReference type="ChEBI" id="CHEBI:57945"/>
        <dbReference type="EC" id="1.1.1.6"/>
    </reaction>
</comment>
<evidence type="ECO:0000256" key="2">
    <source>
        <dbReference type="ARBA" id="ARBA00022723"/>
    </source>
</evidence>